<feature type="site" description="Transition state stabilizer" evidence="14">
    <location>
        <position position="15"/>
    </location>
</feature>
<dbReference type="EC" id="2.7.7.60" evidence="14"/>
<keyword evidence="13 14" id="KW-0511">Multifunctional enzyme</keyword>
<dbReference type="PROSITE" id="PS01295">
    <property type="entry name" value="ISPD"/>
    <property type="match status" value="1"/>
</dbReference>
<gene>
    <name evidence="14 16" type="primary">ispDF</name>
    <name evidence="16" type="ORF">GCM10011503_04880</name>
</gene>
<feature type="site" description="Positions MEP for the nucleophilic attack" evidence="14">
    <location>
        <position position="147"/>
    </location>
</feature>
<evidence type="ECO:0000256" key="9">
    <source>
        <dbReference type="ARBA" id="ARBA00022695"/>
    </source>
</evidence>
<dbReference type="SUPFAM" id="SSF69765">
    <property type="entry name" value="IpsF-like"/>
    <property type="match status" value="1"/>
</dbReference>
<comment type="pathway">
    <text evidence="4 14">Isoprenoid biosynthesis; isopentenyl diphosphate biosynthesis via DXP pathway; isopentenyl diphosphate from 1-deoxy-D-xylulose 5-phosphate: step 4/6.</text>
</comment>
<comment type="catalytic activity">
    <reaction evidence="2 14">
        <text>2-C-methyl-D-erythritol 4-phosphate + CTP + H(+) = 4-CDP-2-C-methyl-D-erythritol + diphosphate</text>
        <dbReference type="Rhea" id="RHEA:13429"/>
        <dbReference type="ChEBI" id="CHEBI:15378"/>
        <dbReference type="ChEBI" id="CHEBI:33019"/>
        <dbReference type="ChEBI" id="CHEBI:37563"/>
        <dbReference type="ChEBI" id="CHEBI:57823"/>
        <dbReference type="ChEBI" id="CHEBI:58262"/>
        <dbReference type="EC" id="2.7.7.60"/>
    </reaction>
</comment>
<dbReference type="NCBIfam" id="TIGR00453">
    <property type="entry name" value="ispD"/>
    <property type="match status" value="1"/>
</dbReference>
<dbReference type="PANTHER" id="PTHR43181">
    <property type="entry name" value="2-C-METHYL-D-ERYTHRITOL 2,4-CYCLODIPHOSPHATE SYNTHASE, CHLOROPLASTIC"/>
    <property type="match status" value="1"/>
</dbReference>
<dbReference type="PANTHER" id="PTHR43181:SF1">
    <property type="entry name" value="2-C-METHYL-D-ERYTHRITOL 2,4-CYCLODIPHOSPHATE SYNTHASE, CHLOROPLASTIC"/>
    <property type="match status" value="1"/>
</dbReference>
<evidence type="ECO:0000256" key="13">
    <source>
        <dbReference type="ARBA" id="ARBA00023268"/>
    </source>
</evidence>
<accession>A0ABQ1J6X3</accession>
<dbReference type="InterPro" id="IPR034683">
    <property type="entry name" value="IspD/TarI"/>
</dbReference>
<feature type="site" description="Positions MEP for the nucleophilic attack" evidence="14">
    <location>
        <position position="200"/>
    </location>
</feature>
<organism evidence="16 17">
    <name type="scientific">Henriciella pelagia</name>
    <dbReference type="NCBI Taxonomy" id="1977912"/>
    <lineage>
        <taxon>Bacteria</taxon>
        <taxon>Pseudomonadati</taxon>
        <taxon>Pseudomonadota</taxon>
        <taxon>Alphaproteobacteria</taxon>
        <taxon>Hyphomonadales</taxon>
        <taxon>Hyphomonadaceae</taxon>
        <taxon>Henriciella</taxon>
    </lineage>
</organism>
<dbReference type="InterPro" id="IPR018294">
    <property type="entry name" value="ISPD_synthase_CS"/>
</dbReference>
<evidence type="ECO:0000256" key="6">
    <source>
        <dbReference type="ARBA" id="ARBA00008480"/>
    </source>
</evidence>
<feature type="binding site" evidence="14">
    <location>
        <position position="359"/>
    </location>
    <ligand>
        <name>4-CDP-2-C-methyl-D-erythritol 2-phosphate</name>
        <dbReference type="ChEBI" id="CHEBI:57919"/>
    </ligand>
</feature>
<feature type="binding site" evidence="14">
    <location>
        <position position="230"/>
    </location>
    <ligand>
        <name>a divalent metal cation</name>
        <dbReference type="ChEBI" id="CHEBI:60240"/>
    </ligand>
</feature>
<feature type="binding site" evidence="14">
    <location>
        <begin position="228"/>
        <end position="230"/>
    </location>
    <ligand>
        <name>4-CDP-2-C-methyl-D-erythritol 2-phosphate</name>
        <dbReference type="ChEBI" id="CHEBI:57919"/>
    </ligand>
</feature>
<keyword evidence="10 14" id="KW-0479">Metal-binding</keyword>
<evidence type="ECO:0000256" key="4">
    <source>
        <dbReference type="ARBA" id="ARBA00004709"/>
    </source>
</evidence>
<evidence type="ECO:0000313" key="17">
    <source>
        <dbReference type="Proteomes" id="UP000628854"/>
    </source>
</evidence>
<feature type="region of interest" description="2-C-methyl-D-erythritol 4-phosphate cytidylyltransferase" evidence="14">
    <location>
        <begin position="1"/>
        <end position="221"/>
    </location>
</feature>
<comment type="catalytic activity">
    <reaction evidence="1 14">
        <text>4-CDP-2-C-methyl-D-erythritol 2-phosphate = 2-C-methyl-D-erythritol 2,4-cyclic diphosphate + CMP</text>
        <dbReference type="Rhea" id="RHEA:23864"/>
        <dbReference type="ChEBI" id="CHEBI:57919"/>
        <dbReference type="ChEBI" id="CHEBI:58483"/>
        <dbReference type="ChEBI" id="CHEBI:60377"/>
        <dbReference type="EC" id="4.6.1.12"/>
    </reaction>
</comment>
<name>A0ABQ1J6X3_9PROT</name>
<feature type="binding site" evidence="14">
    <location>
        <begin position="254"/>
        <end position="255"/>
    </location>
    <ligand>
        <name>4-CDP-2-C-methyl-D-erythritol 2-phosphate</name>
        <dbReference type="ChEBI" id="CHEBI:57919"/>
    </ligand>
</feature>
<dbReference type="Gene3D" id="3.30.1330.50">
    <property type="entry name" value="2-C-methyl-D-erythritol 2,4-cyclodiphosphate synthase"/>
    <property type="match status" value="1"/>
</dbReference>
<dbReference type="InterPro" id="IPR020555">
    <property type="entry name" value="MECDP_synthase_CS"/>
</dbReference>
<feature type="binding site" evidence="14">
    <location>
        <begin position="276"/>
        <end position="278"/>
    </location>
    <ligand>
        <name>4-CDP-2-C-methyl-D-erythritol 2-phosphate</name>
        <dbReference type="ChEBI" id="CHEBI:57919"/>
    </ligand>
</feature>
<dbReference type="PROSITE" id="PS01350">
    <property type="entry name" value="ISPF"/>
    <property type="match status" value="1"/>
</dbReference>
<dbReference type="InterPro" id="IPR026596">
    <property type="entry name" value="IspD/F"/>
</dbReference>
<dbReference type="CDD" id="cd02516">
    <property type="entry name" value="CDP-ME_synthetase"/>
    <property type="match status" value="1"/>
</dbReference>
<evidence type="ECO:0000256" key="7">
    <source>
        <dbReference type="ARBA" id="ARBA00009789"/>
    </source>
</evidence>
<evidence type="ECO:0000256" key="2">
    <source>
        <dbReference type="ARBA" id="ARBA00001282"/>
    </source>
</evidence>
<feature type="region of interest" description="2-C-methyl-D-erythritol 2,4-cyclodiphosphate synthase" evidence="14">
    <location>
        <begin position="222"/>
        <end position="379"/>
    </location>
</feature>
<proteinExistence type="inferred from homology"/>
<feature type="site" description="Transition state stabilizer" evidence="14">
    <location>
        <position position="353"/>
    </location>
</feature>
<comment type="similarity">
    <text evidence="7">Belongs to the IspD/TarI cytidylyltransferase family. IspD subfamily.</text>
</comment>
<reference evidence="17" key="1">
    <citation type="journal article" date="2019" name="Int. J. Syst. Evol. Microbiol.">
        <title>The Global Catalogue of Microorganisms (GCM) 10K type strain sequencing project: providing services to taxonomists for standard genome sequencing and annotation.</title>
        <authorList>
            <consortium name="The Broad Institute Genomics Platform"/>
            <consortium name="The Broad Institute Genome Sequencing Center for Infectious Disease"/>
            <person name="Wu L."/>
            <person name="Ma J."/>
        </authorList>
    </citation>
    <scope>NUCLEOTIDE SEQUENCE [LARGE SCALE GENOMIC DNA]</scope>
    <source>
        <strain evidence="17">CGMCC 1.15928</strain>
    </source>
</reference>
<dbReference type="CDD" id="cd00554">
    <property type="entry name" value="MECDP_synthase"/>
    <property type="match status" value="1"/>
</dbReference>
<dbReference type="NCBIfam" id="NF006899">
    <property type="entry name" value="PRK09382.1"/>
    <property type="match status" value="1"/>
</dbReference>
<dbReference type="Pfam" id="PF02542">
    <property type="entry name" value="YgbB"/>
    <property type="match status" value="1"/>
</dbReference>
<evidence type="ECO:0000256" key="5">
    <source>
        <dbReference type="ARBA" id="ARBA00004787"/>
    </source>
</evidence>
<dbReference type="InterPro" id="IPR001228">
    <property type="entry name" value="IspD"/>
</dbReference>
<feature type="site" description="Transition state stabilizer" evidence="14">
    <location>
        <position position="22"/>
    </location>
</feature>
<comment type="similarity">
    <text evidence="6">Belongs to the IspF family.</text>
</comment>
<feature type="binding site" evidence="14">
    <location>
        <position position="362"/>
    </location>
    <ligand>
        <name>4-CDP-2-C-methyl-D-erythritol 2-phosphate</name>
        <dbReference type="ChEBI" id="CHEBI:57919"/>
    </ligand>
</feature>
<dbReference type="HAMAP" id="MF_00107">
    <property type="entry name" value="IspF"/>
    <property type="match status" value="1"/>
</dbReference>
<feature type="binding site" evidence="14">
    <location>
        <begin position="352"/>
        <end position="355"/>
    </location>
    <ligand>
        <name>4-CDP-2-C-methyl-D-erythritol 2-phosphate</name>
        <dbReference type="ChEBI" id="CHEBI:57919"/>
    </ligand>
</feature>
<dbReference type="Pfam" id="PF01128">
    <property type="entry name" value="IspD"/>
    <property type="match status" value="1"/>
</dbReference>
<comment type="similarity">
    <text evidence="14">In the N-terminal section; belongs to the IspD/TarI cytidylyltransferase family. IspD subfamily.</text>
</comment>
<keyword evidence="9 14" id="KW-0548">Nucleotidyltransferase</keyword>
<evidence type="ECO:0000256" key="3">
    <source>
        <dbReference type="ARBA" id="ARBA00001968"/>
    </source>
</evidence>
<dbReference type="EC" id="4.6.1.12" evidence="14"/>
<dbReference type="EMBL" id="BMKF01000001">
    <property type="protein sequence ID" value="GGB59453.1"/>
    <property type="molecule type" value="Genomic_DNA"/>
</dbReference>
<evidence type="ECO:0000313" key="16">
    <source>
        <dbReference type="EMBL" id="GGB59453.1"/>
    </source>
</evidence>
<feature type="site" description="Transition state stabilizer" evidence="14">
    <location>
        <position position="254"/>
    </location>
</feature>
<dbReference type="InterPro" id="IPR003526">
    <property type="entry name" value="MECDP_synthase"/>
</dbReference>
<comment type="cofactor">
    <cofactor evidence="3 14">
        <name>a divalent metal cation</name>
        <dbReference type="ChEBI" id="CHEBI:60240"/>
    </cofactor>
</comment>
<dbReference type="Gene3D" id="3.90.550.10">
    <property type="entry name" value="Spore Coat Polysaccharide Biosynthesis Protein SpsA, Chain A"/>
    <property type="match status" value="1"/>
</dbReference>
<evidence type="ECO:0000256" key="14">
    <source>
        <dbReference type="HAMAP-Rule" id="MF_01520"/>
    </source>
</evidence>
<dbReference type="HAMAP" id="MF_01520">
    <property type="entry name" value="IspDF"/>
    <property type="match status" value="1"/>
</dbReference>
<evidence type="ECO:0000259" key="15">
    <source>
        <dbReference type="Pfam" id="PF02542"/>
    </source>
</evidence>
<evidence type="ECO:0000256" key="12">
    <source>
        <dbReference type="ARBA" id="ARBA00023239"/>
    </source>
</evidence>
<dbReference type="Proteomes" id="UP000628854">
    <property type="component" value="Unassembled WGS sequence"/>
</dbReference>
<dbReference type="NCBIfam" id="TIGR00151">
    <property type="entry name" value="ispF"/>
    <property type="match status" value="1"/>
</dbReference>
<keyword evidence="11 14" id="KW-0414">Isoprene biosynthesis</keyword>
<feature type="binding site" evidence="14">
    <location>
        <position position="262"/>
    </location>
    <ligand>
        <name>a divalent metal cation</name>
        <dbReference type="ChEBI" id="CHEBI:60240"/>
    </ligand>
</feature>
<keyword evidence="17" id="KW-1185">Reference proteome</keyword>
<evidence type="ECO:0000256" key="1">
    <source>
        <dbReference type="ARBA" id="ARBA00000200"/>
    </source>
</evidence>
<keyword evidence="8 14" id="KW-0808">Transferase</keyword>
<dbReference type="InterPro" id="IPR029044">
    <property type="entry name" value="Nucleotide-diphossugar_trans"/>
</dbReference>
<evidence type="ECO:0000256" key="11">
    <source>
        <dbReference type="ARBA" id="ARBA00023229"/>
    </source>
</evidence>
<comment type="pathway">
    <text evidence="5 14">Isoprenoid biosynthesis; isopentenyl diphosphate biosynthesis via DXP pathway; isopentenyl diphosphate from 1-deoxy-D-xylulose 5-phosphate: step 2/6.</text>
</comment>
<dbReference type="SUPFAM" id="SSF53448">
    <property type="entry name" value="Nucleotide-diphospho-sugar transferases"/>
    <property type="match status" value="1"/>
</dbReference>
<sequence length="379" mass="40581">MKVHAIIVAAGLGTRVAGDIPKQFRMLGGRKVYEWSLKTFLRHDAIDSVCLVLPKPASVRPAITDSKLIATSGGENRSQSVRNGLAAIGARDDDIILIHDAARPGLAASHIDDLLAALDQADAAAPALPVSDALKRQTGTLLETVERNGLYRMQTPQAFRASFIIAALNRPDADYVDDLAAVEELGVTVKLIDGDIRLDKITYEKDFKSMAQLLDLVSAPVRVGSGYDVHRFAPGDHVTICGLKIPHDQSLQGHSDADVGWHALTDAIFGALALGDLGDHFPPSDPKWKGADSGIFLTHSLQLASDKGWALDSCDITIICEAPKVKPHRDAMRKRTAELTGLSIDQISIKATTTEGLGFAGRKEGIAAQAIATLCQKRP</sequence>
<protein>
    <recommendedName>
        <fullName evidence="14">Bifunctional enzyme IspD/IspF</fullName>
    </recommendedName>
    <domain>
        <recommendedName>
            <fullName evidence="14">2-C-methyl-D-erythritol 4-phosphate cytidylyltransferase</fullName>
            <ecNumber evidence="14">2.7.7.60</ecNumber>
        </recommendedName>
        <alternativeName>
            <fullName evidence="14">4-diphosphocytidyl-2C-methyl-D-erythritol synthase</fullName>
        </alternativeName>
        <alternativeName>
            <fullName evidence="14">MEP cytidylyltransferase</fullName>
            <shortName evidence="14">MCT</shortName>
        </alternativeName>
    </domain>
    <domain>
        <recommendedName>
            <fullName evidence="14">2-C-methyl-D-erythritol 2,4-cyclodiphosphate synthase</fullName>
            <shortName evidence="14">MECDP-synthase</shortName>
            <shortName evidence="14">MECPP-synthase</shortName>
            <shortName evidence="14">MECPS</shortName>
            <ecNumber evidence="14">4.6.1.12</ecNumber>
        </recommendedName>
    </domain>
</protein>
<comment type="caution">
    <text evidence="16">The sequence shown here is derived from an EMBL/GenBank/DDBJ whole genome shotgun (WGS) entry which is preliminary data.</text>
</comment>
<comment type="caution">
    <text evidence="14">Lacks conserved residue(s) required for the propagation of feature annotation.</text>
</comment>
<dbReference type="InterPro" id="IPR036571">
    <property type="entry name" value="MECDP_synthase_sf"/>
</dbReference>
<evidence type="ECO:0000256" key="10">
    <source>
        <dbReference type="ARBA" id="ARBA00022723"/>
    </source>
</evidence>
<evidence type="ECO:0000256" key="8">
    <source>
        <dbReference type="ARBA" id="ARBA00022679"/>
    </source>
</evidence>
<comment type="similarity">
    <text evidence="14">In the C-terminal section; belongs to the IspF family.</text>
</comment>
<comment type="function">
    <text evidence="14">Bifunctional enzyme that catalyzes the formation of 4-diphosphocytidyl-2-C-methyl-D-erythritol from CTP and 2-C-methyl-D-erythritol 4-phosphate (MEP) (IspD), and catalyzes the conversion of 4-diphosphocytidyl-2-C-methyl-D-erythritol 2-phosphate (CDP-ME2P) to 2-C-methyl-D-erythritol 2,4-cyclodiphosphate (ME-CPP) with a corresponding release of cytidine 5-monophosphate (CMP) (IspF).</text>
</comment>
<feature type="binding site" evidence="14">
    <location>
        <position position="228"/>
    </location>
    <ligand>
        <name>a divalent metal cation</name>
        <dbReference type="ChEBI" id="CHEBI:60240"/>
    </ligand>
</feature>
<feature type="domain" description="2-C-methyl-D-erythritol 2,4-cyclodiphosphate synthase" evidence="15">
    <location>
        <begin position="221"/>
        <end position="374"/>
    </location>
</feature>
<keyword evidence="12 14" id="KW-0456">Lyase</keyword>
<dbReference type="RefSeq" id="WP_084393761.1">
    <property type="nucleotide sequence ID" value="NZ_BMKF01000001.1"/>
</dbReference>